<dbReference type="GO" id="GO:0046872">
    <property type="term" value="F:metal ion binding"/>
    <property type="evidence" value="ECO:0007669"/>
    <property type="project" value="UniProtKB-KW"/>
</dbReference>
<dbReference type="PANTHER" id="PTHR11136">
    <property type="entry name" value="FOLYLPOLYGLUTAMATE SYNTHASE-RELATED"/>
    <property type="match status" value="1"/>
</dbReference>
<evidence type="ECO:0000256" key="2">
    <source>
        <dbReference type="ARBA" id="ARBA00004799"/>
    </source>
</evidence>
<evidence type="ECO:0000256" key="10">
    <source>
        <dbReference type="ARBA" id="ARBA00022723"/>
    </source>
</evidence>
<comment type="pathway">
    <text evidence="3">Cofactor biosynthesis; tetrahydrofolylpolyglutamate biosynthesis.</text>
</comment>
<keyword evidence="12 18" id="KW-0067">ATP-binding</keyword>
<dbReference type="GO" id="GO:0005524">
    <property type="term" value="F:ATP binding"/>
    <property type="evidence" value="ECO:0007669"/>
    <property type="project" value="UniProtKB-KW"/>
</dbReference>
<gene>
    <name evidence="21" type="ORF">GMB86_06905</name>
</gene>
<keyword evidence="10" id="KW-0479">Metal-binding</keyword>
<dbReference type="InterPro" id="IPR036615">
    <property type="entry name" value="Mur_ligase_C_dom_sf"/>
</dbReference>
<evidence type="ECO:0000256" key="5">
    <source>
        <dbReference type="ARBA" id="ARBA00011245"/>
    </source>
</evidence>
<dbReference type="GO" id="GO:0004326">
    <property type="term" value="F:tetrahydrofolylpolyglutamate synthase activity"/>
    <property type="evidence" value="ECO:0007669"/>
    <property type="project" value="UniProtKB-EC"/>
</dbReference>
<name>A0A6N8CP21_9BACI</name>
<dbReference type="AlphaFoldDB" id="A0A6N8CP21"/>
<dbReference type="Gene3D" id="3.90.190.20">
    <property type="entry name" value="Mur ligase, C-terminal domain"/>
    <property type="match status" value="1"/>
</dbReference>
<evidence type="ECO:0000256" key="9">
    <source>
        <dbReference type="ARBA" id="ARBA00022598"/>
    </source>
</evidence>
<dbReference type="Proteomes" id="UP000440978">
    <property type="component" value="Unassembled WGS sequence"/>
</dbReference>
<sequence>MFQSIDETLNWIHERLPHGIKPGTERMTWVLERLDHPERKMKTIHVGGTNGKGSTVSFLRHIYQAAGYKVGTFISPYITCFNERLMINGEYISDEDLIKAAKIIYPYVQELDRSDLGAPTEFEVVTMISFVYFGILKPCDLVIYEVGLGGRLDSTNVIHPLVSVITNVGMDHMAQLGDTIAEIAYEKAGIIKEGVAVVTSAEDEEAIRVIQDKASKQKVDLFLMGREFRTENISHSYLEEIVTFYSTLGDYRDIHIRMRGEHQIKNASLALMVVNYLNSKHHFYVNEESLRQGMLQTSWPGRFEIVSENPLILLDGAHNIQGTEALVKALKRYYSHYHIHTIYSALKDKEYRDMIHDIESVSESITFTTFDYPRAESADHLYECSSHPVKCINNDWKGSIQESVQKIEKGSVLLITGSLYFISQVRQFIKQNSIK</sequence>
<evidence type="ECO:0000256" key="6">
    <source>
        <dbReference type="ARBA" id="ARBA00013023"/>
    </source>
</evidence>
<evidence type="ECO:0000256" key="8">
    <source>
        <dbReference type="ARBA" id="ARBA00019357"/>
    </source>
</evidence>
<dbReference type="Pfam" id="PF02875">
    <property type="entry name" value="Mur_ligase_C"/>
    <property type="match status" value="1"/>
</dbReference>
<evidence type="ECO:0000256" key="7">
    <source>
        <dbReference type="ARBA" id="ARBA00013025"/>
    </source>
</evidence>
<evidence type="ECO:0000313" key="22">
    <source>
        <dbReference type="Proteomes" id="UP000440978"/>
    </source>
</evidence>
<keyword evidence="13" id="KW-0460">Magnesium</keyword>
<dbReference type="InterPro" id="IPR004101">
    <property type="entry name" value="Mur_ligase_C"/>
</dbReference>
<dbReference type="OrthoDB" id="9809356at2"/>
<dbReference type="NCBIfam" id="TIGR01499">
    <property type="entry name" value="folC"/>
    <property type="match status" value="1"/>
</dbReference>
<dbReference type="InterPro" id="IPR001645">
    <property type="entry name" value="Folylpolyglutamate_synth"/>
</dbReference>
<dbReference type="GO" id="GO:0005737">
    <property type="term" value="C:cytoplasm"/>
    <property type="evidence" value="ECO:0007669"/>
    <property type="project" value="TreeGrafter"/>
</dbReference>
<evidence type="ECO:0000256" key="13">
    <source>
        <dbReference type="ARBA" id="ARBA00022842"/>
    </source>
</evidence>
<keyword evidence="22" id="KW-1185">Reference proteome</keyword>
<feature type="domain" description="Mur ligase C-terminal" evidence="19">
    <location>
        <begin position="301"/>
        <end position="418"/>
    </location>
</feature>
<dbReference type="PIRSF" id="PIRSF001563">
    <property type="entry name" value="Folylpolyglu_synth"/>
    <property type="match status" value="1"/>
</dbReference>
<comment type="cofactor">
    <cofactor evidence="1">
        <name>Mg(2+)</name>
        <dbReference type="ChEBI" id="CHEBI:18420"/>
    </cofactor>
</comment>
<dbReference type="SUPFAM" id="SSF53244">
    <property type="entry name" value="MurD-like peptide ligases, peptide-binding domain"/>
    <property type="match status" value="1"/>
</dbReference>
<evidence type="ECO:0000256" key="15">
    <source>
        <dbReference type="ARBA" id="ARBA00030592"/>
    </source>
</evidence>
<accession>A0A6N8CP21</accession>
<dbReference type="SUPFAM" id="SSF53623">
    <property type="entry name" value="MurD-like peptide ligases, catalytic domain"/>
    <property type="match status" value="1"/>
</dbReference>
<evidence type="ECO:0000256" key="18">
    <source>
        <dbReference type="PIRNR" id="PIRNR001563"/>
    </source>
</evidence>
<proteinExistence type="inferred from homology"/>
<evidence type="ECO:0000256" key="17">
    <source>
        <dbReference type="ARBA" id="ARBA00049161"/>
    </source>
</evidence>
<dbReference type="PANTHER" id="PTHR11136:SF0">
    <property type="entry name" value="DIHYDROFOLATE SYNTHETASE-RELATED"/>
    <property type="match status" value="1"/>
</dbReference>
<evidence type="ECO:0000259" key="19">
    <source>
        <dbReference type="Pfam" id="PF02875"/>
    </source>
</evidence>
<reference evidence="21 22" key="1">
    <citation type="submission" date="2019-11" db="EMBL/GenBank/DDBJ databases">
        <title>Terrilactibacillus tamarindus sp. nov. BCM23-1 isolated from bark of Tamarindus indica.</title>
        <authorList>
            <person name="Kingkaew E."/>
            <person name="Tanasupawat S."/>
        </authorList>
    </citation>
    <scope>NUCLEOTIDE SEQUENCE [LARGE SCALE GENOMIC DNA]</scope>
    <source>
        <strain evidence="21 22">BCM23-1</strain>
    </source>
</reference>
<evidence type="ECO:0000256" key="11">
    <source>
        <dbReference type="ARBA" id="ARBA00022741"/>
    </source>
</evidence>
<dbReference type="InterPro" id="IPR018109">
    <property type="entry name" value="Folylpolyglutamate_synth_CS"/>
</dbReference>
<dbReference type="Pfam" id="PF08245">
    <property type="entry name" value="Mur_ligase_M"/>
    <property type="match status" value="1"/>
</dbReference>
<comment type="similarity">
    <text evidence="4 18">Belongs to the folylpolyglutamate synthase family.</text>
</comment>
<comment type="pathway">
    <text evidence="2">Cofactor biosynthesis; tetrahydrofolate biosynthesis; 7,8-dihydrofolate from 2-amino-4-hydroxy-6-hydroxymethyl-7,8-dihydropteridine diphosphate and 4-aminobenzoate: step 2/2.</text>
</comment>
<dbReference type="InterPro" id="IPR036565">
    <property type="entry name" value="Mur-like_cat_sf"/>
</dbReference>
<comment type="caution">
    <text evidence="21">The sequence shown here is derived from an EMBL/GenBank/DDBJ whole genome shotgun (WGS) entry which is preliminary data.</text>
</comment>
<dbReference type="EMBL" id="WNHB01000008">
    <property type="protein sequence ID" value="MTT31741.1"/>
    <property type="molecule type" value="Genomic_DNA"/>
</dbReference>
<organism evidence="21 22">
    <name type="scientific">Terrilactibacillus tamarindi</name>
    <dbReference type="NCBI Taxonomy" id="2599694"/>
    <lineage>
        <taxon>Bacteria</taxon>
        <taxon>Bacillati</taxon>
        <taxon>Bacillota</taxon>
        <taxon>Bacilli</taxon>
        <taxon>Bacillales</taxon>
        <taxon>Bacillaceae</taxon>
        <taxon>Terrilactibacillus</taxon>
    </lineage>
</organism>
<dbReference type="InterPro" id="IPR013221">
    <property type="entry name" value="Mur_ligase_cen"/>
</dbReference>
<evidence type="ECO:0000256" key="12">
    <source>
        <dbReference type="ARBA" id="ARBA00022840"/>
    </source>
</evidence>
<dbReference type="EC" id="6.3.2.17" evidence="7"/>
<evidence type="ECO:0000256" key="1">
    <source>
        <dbReference type="ARBA" id="ARBA00001946"/>
    </source>
</evidence>
<evidence type="ECO:0000313" key="21">
    <source>
        <dbReference type="EMBL" id="MTT31741.1"/>
    </source>
</evidence>
<evidence type="ECO:0000256" key="16">
    <source>
        <dbReference type="ARBA" id="ARBA00047493"/>
    </source>
</evidence>
<keyword evidence="14" id="KW-0289">Folate biosynthesis</keyword>
<evidence type="ECO:0000256" key="4">
    <source>
        <dbReference type="ARBA" id="ARBA00008276"/>
    </source>
</evidence>
<evidence type="ECO:0000259" key="20">
    <source>
        <dbReference type="Pfam" id="PF08245"/>
    </source>
</evidence>
<evidence type="ECO:0000256" key="14">
    <source>
        <dbReference type="ARBA" id="ARBA00022909"/>
    </source>
</evidence>
<dbReference type="Gene3D" id="3.40.1190.10">
    <property type="entry name" value="Mur-like, catalytic domain"/>
    <property type="match status" value="1"/>
</dbReference>
<dbReference type="RefSeq" id="WP_155218053.1">
    <property type="nucleotide sequence ID" value="NZ_WNHB01000008.1"/>
</dbReference>
<comment type="subunit">
    <text evidence="5">Monomer.</text>
</comment>
<protein>
    <recommendedName>
        <fullName evidence="8">Dihydrofolate synthase/folylpolyglutamate synthase</fullName>
        <ecNumber evidence="6">6.3.2.12</ecNumber>
        <ecNumber evidence="7">6.3.2.17</ecNumber>
    </recommendedName>
    <alternativeName>
        <fullName evidence="15">Tetrahydrofolylpolyglutamate synthase</fullName>
    </alternativeName>
</protein>
<dbReference type="FunFam" id="3.40.1190.10:FF:000004">
    <property type="entry name" value="Dihydrofolate synthase/folylpolyglutamate synthase"/>
    <property type="match status" value="1"/>
</dbReference>
<feature type="domain" description="Mur ligase central" evidence="20">
    <location>
        <begin position="46"/>
        <end position="273"/>
    </location>
</feature>
<keyword evidence="9 18" id="KW-0436">Ligase</keyword>
<dbReference type="GO" id="GO:0046656">
    <property type="term" value="P:folic acid biosynthetic process"/>
    <property type="evidence" value="ECO:0007669"/>
    <property type="project" value="UniProtKB-KW"/>
</dbReference>
<evidence type="ECO:0000256" key="3">
    <source>
        <dbReference type="ARBA" id="ARBA00005150"/>
    </source>
</evidence>
<dbReference type="GO" id="GO:0008841">
    <property type="term" value="F:dihydrofolate synthase activity"/>
    <property type="evidence" value="ECO:0007669"/>
    <property type="project" value="UniProtKB-EC"/>
</dbReference>
<comment type="catalytic activity">
    <reaction evidence="16">
        <text>(6S)-5,6,7,8-tetrahydrofolyl-(gamma-L-Glu)(n) + L-glutamate + ATP = (6S)-5,6,7,8-tetrahydrofolyl-(gamma-L-Glu)(n+1) + ADP + phosphate + H(+)</text>
        <dbReference type="Rhea" id="RHEA:10580"/>
        <dbReference type="Rhea" id="RHEA-COMP:14738"/>
        <dbReference type="Rhea" id="RHEA-COMP:14740"/>
        <dbReference type="ChEBI" id="CHEBI:15378"/>
        <dbReference type="ChEBI" id="CHEBI:29985"/>
        <dbReference type="ChEBI" id="CHEBI:30616"/>
        <dbReference type="ChEBI" id="CHEBI:43474"/>
        <dbReference type="ChEBI" id="CHEBI:141005"/>
        <dbReference type="ChEBI" id="CHEBI:456216"/>
        <dbReference type="EC" id="6.3.2.17"/>
    </reaction>
</comment>
<keyword evidence="11 18" id="KW-0547">Nucleotide-binding</keyword>
<dbReference type="PROSITE" id="PS01012">
    <property type="entry name" value="FOLYLPOLYGLU_SYNT_2"/>
    <property type="match status" value="1"/>
</dbReference>
<comment type="catalytic activity">
    <reaction evidence="17">
        <text>7,8-dihydropteroate + L-glutamate + ATP = 7,8-dihydrofolate + ADP + phosphate + H(+)</text>
        <dbReference type="Rhea" id="RHEA:23584"/>
        <dbReference type="ChEBI" id="CHEBI:15378"/>
        <dbReference type="ChEBI" id="CHEBI:17839"/>
        <dbReference type="ChEBI" id="CHEBI:29985"/>
        <dbReference type="ChEBI" id="CHEBI:30616"/>
        <dbReference type="ChEBI" id="CHEBI:43474"/>
        <dbReference type="ChEBI" id="CHEBI:57451"/>
        <dbReference type="ChEBI" id="CHEBI:456216"/>
        <dbReference type="EC" id="6.3.2.12"/>
    </reaction>
</comment>
<dbReference type="EC" id="6.3.2.12" evidence="6"/>